<dbReference type="Gene3D" id="1.20.120.530">
    <property type="entry name" value="GntR ligand-binding domain-like"/>
    <property type="match status" value="1"/>
</dbReference>
<dbReference type="InterPro" id="IPR036390">
    <property type="entry name" value="WH_DNA-bd_sf"/>
</dbReference>
<dbReference type="PANTHER" id="PTHR43537">
    <property type="entry name" value="TRANSCRIPTIONAL REGULATOR, GNTR FAMILY"/>
    <property type="match status" value="1"/>
</dbReference>
<dbReference type="Proteomes" id="UP001237448">
    <property type="component" value="Unassembled WGS sequence"/>
</dbReference>
<evidence type="ECO:0000256" key="2">
    <source>
        <dbReference type="ARBA" id="ARBA00023125"/>
    </source>
</evidence>
<organism evidence="5 6">
    <name type="scientific">Labrys monachus</name>
    <dbReference type="NCBI Taxonomy" id="217067"/>
    <lineage>
        <taxon>Bacteria</taxon>
        <taxon>Pseudomonadati</taxon>
        <taxon>Pseudomonadota</taxon>
        <taxon>Alphaproteobacteria</taxon>
        <taxon>Hyphomicrobiales</taxon>
        <taxon>Xanthobacteraceae</taxon>
        <taxon>Labrys</taxon>
    </lineage>
</organism>
<dbReference type="Pfam" id="PF00392">
    <property type="entry name" value="GntR"/>
    <property type="match status" value="1"/>
</dbReference>
<dbReference type="PROSITE" id="PS50949">
    <property type="entry name" value="HTH_GNTR"/>
    <property type="match status" value="1"/>
</dbReference>
<feature type="domain" description="HTH gntR-type" evidence="4">
    <location>
        <begin position="11"/>
        <end position="78"/>
    </location>
</feature>
<dbReference type="InterPro" id="IPR000524">
    <property type="entry name" value="Tscrpt_reg_HTH_GntR"/>
</dbReference>
<keyword evidence="3" id="KW-0804">Transcription</keyword>
<dbReference type="SUPFAM" id="SSF48008">
    <property type="entry name" value="GntR ligand-binding domain-like"/>
    <property type="match status" value="1"/>
</dbReference>
<dbReference type="SMART" id="SM00895">
    <property type="entry name" value="FCD"/>
    <property type="match status" value="1"/>
</dbReference>
<protein>
    <submittedName>
        <fullName evidence="5">DNA-binding GntR family transcriptional regulator</fullName>
    </submittedName>
</protein>
<proteinExistence type="predicted"/>
<evidence type="ECO:0000313" key="6">
    <source>
        <dbReference type="Proteomes" id="UP001237448"/>
    </source>
</evidence>
<dbReference type="Pfam" id="PF07729">
    <property type="entry name" value="FCD"/>
    <property type="match status" value="1"/>
</dbReference>
<reference evidence="5 6" key="1">
    <citation type="submission" date="2023-07" db="EMBL/GenBank/DDBJ databases">
        <title>Genomic Encyclopedia of Type Strains, Phase IV (KMG-IV): sequencing the most valuable type-strain genomes for metagenomic binning, comparative biology and taxonomic classification.</title>
        <authorList>
            <person name="Goeker M."/>
        </authorList>
    </citation>
    <scope>NUCLEOTIDE SEQUENCE [LARGE SCALE GENOMIC DNA]</scope>
    <source>
        <strain evidence="5 6">DSM 5896</strain>
    </source>
</reference>
<evidence type="ECO:0000256" key="3">
    <source>
        <dbReference type="ARBA" id="ARBA00023163"/>
    </source>
</evidence>
<sequence>MTEPTIRQPATDRVRDMVAALEEQIVLGWLMPRERLLEDRLAEQFSCKKHVVREALSELERMGLVDRVPNKGAMVRLLGPEEVRQIYSVREALETLAAEQIPLPAAADFIARLTQIQARHAQAIDANDPRAAFRANMAFHEALFSACGNPYLAEVIRSAAQKVHGARFFTAASRLHLTRARDEHWAMIEALRAGDRKTLVALCRSHIGPSRDTYLAAVQSRAAQGE</sequence>
<dbReference type="InterPro" id="IPR036388">
    <property type="entry name" value="WH-like_DNA-bd_sf"/>
</dbReference>
<gene>
    <name evidence="5" type="ORF">J3R73_005802</name>
</gene>
<dbReference type="Gene3D" id="1.10.10.10">
    <property type="entry name" value="Winged helix-like DNA-binding domain superfamily/Winged helix DNA-binding domain"/>
    <property type="match status" value="1"/>
</dbReference>
<name>A0ABU0FN23_9HYPH</name>
<dbReference type="EMBL" id="JAUSVK010000001">
    <property type="protein sequence ID" value="MDQ0396010.1"/>
    <property type="molecule type" value="Genomic_DNA"/>
</dbReference>
<dbReference type="InterPro" id="IPR011711">
    <property type="entry name" value="GntR_C"/>
</dbReference>
<dbReference type="GO" id="GO:0003677">
    <property type="term" value="F:DNA binding"/>
    <property type="evidence" value="ECO:0007669"/>
    <property type="project" value="UniProtKB-KW"/>
</dbReference>
<dbReference type="InterPro" id="IPR008920">
    <property type="entry name" value="TF_FadR/GntR_C"/>
</dbReference>
<dbReference type="SMART" id="SM00345">
    <property type="entry name" value="HTH_GNTR"/>
    <property type="match status" value="1"/>
</dbReference>
<keyword evidence="6" id="KW-1185">Reference proteome</keyword>
<dbReference type="RefSeq" id="WP_307435601.1">
    <property type="nucleotide sequence ID" value="NZ_JAUSVK010000001.1"/>
</dbReference>
<keyword evidence="1" id="KW-0805">Transcription regulation</keyword>
<keyword evidence="2 5" id="KW-0238">DNA-binding</keyword>
<dbReference type="PANTHER" id="PTHR43537:SF49">
    <property type="entry name" value="TRANSCRIPTIONAL REGULATORY PROTEIN"/>
    <property type="match status" value="1"/>
</dbReference>
<dbReference type="SUPFAM" id="SSF46785">
    <property type="entry name" value="Winged helix' DNA-binding domain"/>
    <property type="match status" value="1"/>
</dbReference>
<evidence type="ECO:0000259" key="4">
    <source>
        <dbReference type="PROSITE" id="PS50949"/>
    </source>
</evidence>
<evidence type="ECO:0000256" key="1">
    <source>
        <dbReference type="ARBA" id="ARBA00023015"/>
    </source>
</evidence>
<accession>A0ABU0FN23</accession>
<evidence type="ECO:0000313" key="5">
    <source>
        <dbReference type="EMBL" id="MDQ0396010.1"/>
    </source>
</evidence>
<comment type="caution">
    <text evidence="5">The sequence shown here is derived from an EMBL/GenBank/DDBJ whole genome shotgun (WGS) entry which is preliminary data.</text>
</comment>